<keyword evidence="5" id="KW-0732">Signal</keyword>
<evidence type="ECO:0000256" key="5">
    <source>
        <dbReference type="SAM" id="SignalP"/>
    </source>
</evidence>
<dbReference type="InterPro" id="IPR006026">
    <property type="entry name" value="Peptidase_Metallo"/>
</dbReference>
<evidence type="ECO:0000313" key="8">
    <source>
        <dbReference type="Proteomes" id="UP001556631"/>
    </source>
</evidence>
<evidence type="ECO:0000256" key="4">
    <source>
        <dbReference type="ARBA" id="ARBA00022833"/>
    </source>
</evidence>
<protein>
    <submittedName>
        <fullName evidence="7">Matrixin family metalloprotease</fullName>
        <ecNumber evidence="7">3.4.24.-</ecNumber>
    </submittedName>
</protein>
<keyword evidence="4" id="KW-0862">Zinc</keyword>
<evidence type="ECO:0000256" key="3">
    <source>
        <dbReference type="ARBA" id="ARBA00022801"/>
    </source>
</evidence>
<reference evidence="7 8" key="1">
    <citation type="submission" date="2024-07" db="EMBL/GenBank/DDBJ databases">
        <authorList>
            <person name="Lee S."/>
            <person name="Kang M."/>
        </authorList>
    </citation>
    <scope>NUCLEOTIDE SEQUENCE [LARGE SCALE GENOMIC DNA]</scope>
    <source>
        <strain evidence="7 8">DS6</strain>
    </source>
</reference>
<dbReference type="Proteomes" id="UP001556631">
    <property type="component" value="Unassembled WGS sequence"/>
</dbReference>
<feature type="domain" description="Peptidase metallopeptidase" evidence="6">
    <location>
        <begin position="156"/>
        <end position="323"/>
    </location>
</feature>
<dbReference type="Gene3D" id="3.40.390.10">
    <property type="entry name" value="Collagenase (Catalytic Domain)"/>
    <property type="match status" value="1"/>
</dbReference>
<proteinExistence type="predicted"/>
<sequence length="339" mass="34960">MRRAIAATIAAVTATGIGAGLVPAAHATTVTARTALHRTTVAVGQPTHASVTPNGTVTLSGSVRDATAGKPGVRRALHLELKTASGWVTRATGATNATGGYTLRVPTYWYGHHTWRVVAPATRTAAAGASSARAVTVTVPYKARGKASSHTFMQARVVRWNPCQVIPYRVNLNGGPAETMAVVKASFAKLTAATGIRFADKGTTSAIPFAAGKRGQLAAGITIAWTRVSTVSGLAGTAVGLGGSTWTTRPTAHYIDGGVALDKAFPLPKLSSTSSASVKKLRTNLIESVVLHELGHVMGLGHVNDRQQVMNPVDVDGWTTYGAGDLAGLARLGLDQGCL</sequence>
<evidence type="ECO:0000256" key="1">
    <source>
        <dbReference type="ARBA" id="ARBA00022670"/>
    </source>
</evidence>
<organism evidence="7 8">
    <name type="scientific">Nocardioides eburneus</name>
    <dbReference type="NCBI Taxonomy" id="3231482"/>
    <lineage>
        <taxon>Bacteria</taxon>
        <taxon>Bacillati</taxon>
        <taxon>Actinomycetota</taxon>
        <taxon>Actinomycetes</taxon>
        <taxon>Propionibacteriales</taxon>
        <taxon>Nocardioidaceae</taxon>
        <taxon>Nocardioides</taxon>
    </lineage>
</organism>
<keyword evidence="7" id="KW-0482">Metalloprotease</keyword>
<dbReference type="InterPro" id="IPR001818">
    <property type="entry name" value="Pept_M10_metallopeptidase"/>
</dbReference>
<dbReference type="EMBL" id="JBFPJR010000005">
    <property type="protein sequence ID" value="MEX0426804.1"/>
    <property type="molecule type" value="Genomic_DNA"/>
</dbReference>
<dbReference type="SUPFAM" id="SSF55486">
    <property type="entry name" value="Metalloproteases ('zincins'), catalytic domain"/>
    <property type="match status" value="1"/>
</dbReference>
<keyword evidence="2" id="KW-0479">Metal-binding</keyword>
<dbReference type="SMART" id="SM00235">
    <property type="entry name" value="ZnMc"/>
    <property type="match status" value="1"/>
</dbReference>
<comment type="caution">
    <text evidence="7">The sequence shown here is derived from an EMBL/GenBank/DDBJ whole genome shotgun (WGS) entry which is preliminary data.</text>
</comment>
<evidence type="ECO:0000259" key="6">
    <source>
        <dbReference type="SMART" id="SM00235"/>
    </source>
</evidence>
<dbReference type="EC" id="3.4.24.-" evidence="7"/>
<dbReference type="GO" id="GO:0008237">
    <property type="term" value="F:metallopeptidase activity"/>
    <property type="evidence" value="ECO:0007669"/>
    <property type="project" value="UniProtKB-KW"/>
</dbReference>
<keyword evidence="3 7" id="KW-0378">Hydrolase</keyword>
<evidence type="ECO:0000313" key="7">
    <source>
        <dbReference type="EMBL" id="MEX0426804.1"/>
    </source>
</evidence>
<keyword evidence="8" id="KW-1185">Reference proteome</keyword>
<dbReference type="InterPro" id="IPR024079">
    <property type="entry name" value="MetalloPept_cat_dom_sf"/>
</dbReference>
<name>A0ABV3SV40_9ACTN</name>
<dbReference type="Pfam" id="PF00413">
    <property type="entry name" value="Peptidase_M10"/>
    <property type="match status" value="1"/>
</dbReference>
<evidence type="ECO:0000256" key="2">
    <source>
        <dbReference type="ARBA" id="ARBA00022723"/>
    </source>
</evidence>
<keyword evidence="1" id="KW-0645">Protease</keyword>
<accession>A0ABV3SV40</accession>
<feature type="signal peptide" evidence="5">
    <location>
        <begin position="1"/>
        <end position="27"/>
    </location>
</feature>
<gene>
    <name evidence="7" type="ORF">AB3X52_04155</name>
</gene>
<dbReference type="RefSeq" id="WP_367991581.1">
    <property type="nucleotide sequence ID" value="NZ_JBFPJR010000005.1"/>
</dbReference>
<feature type="chain" id="PRO_5046082989" evidence="5">
    <location>
        <begin position="28"/>
        <end position="339"/>
    </location>
</feature>